<name>A0A2T4A2X3_TRIHA</name>
<dbReference type="InterPro" id="IPR002347">
    <property type="entry name" value="SDR_fam"/>
</dbReference>
<dbReference type="Pfam" id="PF00106">
    <property type="entry name" value="adh_short"/>
    <property type="match status" value="1"/>
</dbReference>
<dbReference type="CDD" id="cd05233">
    <property type="entry name" value="SDR_c"/>
    <property type="match status" value="1"/>
</dbReference>
<dbReference type="RefSeq" id="XP_024771087.1">
    <property type="nucleotide sequence ID" value="XM_024917717.1"/>
</dbReference>
<comment type="similarity">
    <text evidence="1">Belongs to the short-chain dehydrogenases/reductases (SDR) family.</text>
</comment>
<proteinExistence type="inferred from homology"/>
<protein>
    <submittedName>
        <fullName evidence="2">Uncharacterized protein</fullName>
    </submittedName>
</protein>
<dbReference type="SUPFAM" id="SSF51735">
    <property type="entry name" value="NAD(P)-binding Rossmann-fold domains"/>
    <property type="match status" value="1"/>
</dbReference>
<dbReference type="GO" id="GO:0016616">
    <property type="term" value="F:oxidoreductase activity, acting on the CH-OH group of donors, NAD or NADP as acceptor"/>
    <property type="evidence" value="ECO:0007669"/>
    <property type="project" value="TreeGrafter"/>
</dbReference>
<evidence type="ECO:0000256" key="1">
    <source>
        <dbReference type="ARBA" id="ARBA00006484"/>
    </source>
</evidence>
<dbReference type="GO" id="GO:0006633">
    <property type="term" value="P:fatty acid biosynthetic process"/>
    <property type="evidence" value="ECO:0007669"/>
    <property type="project" value="TreeGrafter"/>
</dbReference>
<sequence length="321" mass="35114">MGLPSIKNIRKAAYPTIDPKRSENSQAGRTVPITGGHSGIGYAISKAFILANAKRIIIFGRRADVLESAGKQLTAEAKELGSPTIVDTGSGDIAETASVKKLFSGLKEDGITLDVLVLNAATGGTSKKMVDMPLDEFWGDYHINVRSTFDLIQHFYHQKSGGPKYVVNLSTLIAYVWHLSGKPSYGLTKNASLEHEAEEMQIVTFHPGAVLTPMSRADGFDENSLINWDNENLPAALSVWAATPDAAFLHGRFIWSNWDVDELRSGEAAKLIDSDPNYLRIGVSGLTEKDARHSVSPKISLVFLKKLLRALMDLSITYWID</sequence>
<dbReference type="EMBL" id="KZ679686">
    <property type="protein sequence ID" value="PTB51410.1"/>
    <property type="molecule type" value="Genomic_DNA"/>
</dbReference>
<evidence type="ECO:0000313" key="3">
    <source>
        <dbReference type="Proteomes" id="UP000241690"/>
    </source>
</evidence>
<accession>A0A2T4A2X3</accession>
<dbReference type="PANTHER" id="PTHR42760">
    <property type="entry name" value="SHORT-CHAIN DEHYDROGENASES/REDUCTASES FAMILY MEMBER"/>
    <property type="match status" value="1"/>
</dbReference>
<reference evidence="2 3" key="1">
    <citation type="submission" date="2016-07" db="EMBL/GenBank/DDBJ databases">
        <title>Multiple horizontal gene transfer events from other fungi enriched the ability of initially mycotrophic Trichoderma (Ascomycota) to feed on dead plant biomass.</title>
        <authorList>
            <consortium name="DOE Joint Genome Institute"/>
            <person name="Aerts A."/>
            <person name="Atanasova L."/>
            <person name="Chenthamara K."/>
            <person name="Zhang J."/>
            <person name="Grujic M."/>
            <person name="Henrissat B."/>
            <person name="Kuo A."/>
            <person name="Salamov A."/>
            <person name="Lipzen A."/>
            <person name="Labutti K."/>
            <person name="Barry K."/>
            <person name="Miao Y."/>
            <person name="Rahimi M.J."/>
            <person name="Shen Q."/>
            <person name="Grigoriev I.V."/>
            <person name="Kubicek C.P."/>
            <person name="Druzhinina I.S."/>
        </authorList>
    </citation>
    <scope>NUCLEOTIDE SEQUENCE [LARGE SCALE GENOMIC DNA]</scope>
    <source>
        <strain evidence="2 3">CBS 226.95</strain>
    </source>
</reference>
<dbReference type="GeneID" id="36626286"/>
<dbReference type="InterPro" id="IPR036291">
    <property type="entry name" value="NAD(P)-bd_dom_sf"/>
</dbReference>
<organism evidence="2 3">
    <name type="scientific">Trichoderma harzianum CBS 226.95</name>
    <dbReference type="NCBI Taxonomy" id="983964"/>
    <lineage>
        <taxon>Eukaryota</taxon>
        <taxon>Fungi</taxon>
        <taxon>Dikarya</taxon>
        <taxon>Ascomycota</taxon>
        <taxon>Pezizomycotina</taxon>
        <taxon>Sordariomycetes</taxon>
        <taxon>Hypocreomycetidae</taxon>
        <taxon>Hypocreales</taxon>
        <taxon>Hypocreaceae</taxon>
        <taxon>Trichoderma</taxon>
    </lineage>
</organism>
<dbReference type="PRINTS" id="PR00081">
    <property type="entry name" value="GDHRDH"/>
</dbReference>
<keyword evidence="3" id="KW-1185">Reference proteome</keyword>
<dbReference type="GO" id="GO:0048038">
    <property type="term" value="F:quinone binding"/>
    <property type="evidence" value="ECO:0007669"/>
    <property type="project" value="TreeGrafter"/>
</dbReference>
<dbReference type="Gene3D" id="3.40.50.720">
    <property type="entry name" value="NAD(P)-binding Rossmann-like Domain"/>
    <property type="match status" value="1"/>
</dbReference>
<dbReference type="Proteomes" id="UP000241690">
    <property type="component" value="Unassembled WGS sequence"/>
</dbReference>
<dbReference type="STRING" id="983964.A0A2T4A2X3"/>
<gene>
    <name evidence="2" type="ORF">M431DRAFT_498660</name>
</gene>
<evidence type="ECO:0000313" key="2">
    <source>
        <dbReference type="EMBL" id="PTB51410.1"/>
    </source>
</evidence>
<dbReference type="PANTHER" id="PTHR42760:SF122">
    <property type="entry name" value="NAD(P)-BINDING PROTEIN"/>
    <property type="match status" value="1"/>
</dbReference>
<dbReference type="AlphaFoldDB" id="A0A2T4A2X3"/>